<gene>
    <name evidence="1" type="ORF">BQ8794_230076</name>
</gene>
<dbReference type="EMBL" id="FTPD01000016">
    <property type="protein sequence ID" value="SIT55766.1"/>
    <property type="molecule type" value="Genomic_DNA"/>
</dbReference>
<proteinExistence type="predicted"/>
<protein>
    <submittedName>
        <fullName evidence="1">Uncharacterized protein</fullName>
    </submittedName>
</protein>
<evidence type="ECO:0000313" key="2">
    <source>
        <dbReference type="Proteomes" id="UP000188388"/>
    </source>
</evidence>
<keyword evidence="2" id="KW-1185">Reference proteome</keyword>
<name>A0A1R3V788_9HYPH</name>
<dbReference type="Proteomes" id="UP000188388">
    <property type="component" value="Unassembled WGS sequence"/>
</dbReference>
<reference evidence="2" key="1">
    <citation type="submission" date="2017-01" db="EMBL/GenBank/DDBJ databases">
        <authorList>
            <person name="Brunel B."/>
        </authorList>
    </citation>
    <scope>NUCLEOTIDE SEQUENCE [LARGE SCALE GENOMIC DNA]</scope>
</reference>
<evidence type="ECO:0000313" key="1">
    <source>
        <dbReference type="EMBL" id="SIT55766.1"/>
    </source>
</evidence>
<sequence>MPYGDEPRILSVPLPSWAIAHAVRKEGYSNGFQSIRSNLLDLNVSENCRCYPGHSGVIILRYTYVQYVCLTAFARNRTR</sequence>
<accession>A0A1R3V788</accession>
<dbReference type="STRING" id="1631249.BQ8794_230076"/>
<dbReference type="AlphaFoldDB" id="A0A1R3V788"/>
<organism evidence="1 2">
    <name type="scientific">Mesorhizobium prunaredense</name>
    <dbReference type="NCBI Taxonomy" id="1631249"/>
    <lineage>
        <taxon>Bacteria</taxon>
        <taxon>Pseudomonadati</taxon>
        <taxon>Pseudomonadota</taxon>
        <taxon>Alphaproteobacteria</taxon>
        <taxon>Hyphomicrobiales</taxon>
        <taxon>Phyllobacteriaceae</taxon>
        <taxon>Mesorhizobium</taxon>
    </lineage>
</organism>